<feature type="transmembrane region" description="Helical" evidence="14">
    <location>
        <begin position="244"/>
        <end position="265"/>
    </location>
</feature>
<feature type="domain" description="Cytochrome b561" evidence="17">
    <location>
        <begin position="181"/>
        <end position="371"/>
    </location>
</feature>
<feature type="transmembrane region" description="Helical" evidence="14">
    <location>
        <begin position="214"/>
        <end position="232"/>
    </location>
</feature>
<dbReference type="InterPro" id="IPR005018">
    <property type="entry name" value="DOMON_domain"/>
</dbReference>
<evidence type="ECO:0000256" key="4">
    <source>
        <dbReference type="ARBA" id="ARBA00022692"/>
    </source>
</evidence>
<keyword evidence="19" id="KW-1185">Reference proteome</keyword>
<keyword evidence="4 14" id="KW-0812">Transmembrane</keyword>
<keyword evidence="7 11" id="KW-0249">Electron transport</keyword>
<evidence type="ECO:0000313" key="18">
    <source>
        <dbReference type="EMBL" id="KAK4792719.1"/>
    </source>
</evidence>
<keyword evidence="3" id="KW-0349">Heme</keyword>
<comment type="cofactor">
    <cofactor evidence="11">
        <name>heme b</name>
        <dbReference type="ChEBI" id="CHEBI:60344"/>
    </cofactor>
    <text evidence="11">Binds 2 heme b groups non-covalently.</text>
</comment>
<evidence type="ECO:0000256" key="15">
    <source>
        <dbReference type="SAM" id="SignalP"/>
    </source>
</evidence>
<proteinExistence type="predicted"/>
<dbReference type="GO" id="GO:0046872">
    <property type="term" value="F:metal ion binding"/>
    <property type="evidence" value="ECO:0007669"/>
    <property type="project" value="UniProtKB-KW"/>
</dbReference>
<feature type="binding site" description="axial binding residue" evidence="12">
    <location>
        <position position="249"/>
    </location>
    <ligand>
        <name>heme b</name>
        <dbReference type="ChEBI" id="CHEBI:60344"/>
        <label>1</label>
    </ligand>
    <ligandPart>
        <name>Fe</name>
        <dbReference type="ChEBI" id="CHEBI:18248"/>
    </ligandPart>
</feature>
<dbReference type="CDD" id="cd09629">
    <property type="entry name" value="DOMON_CIL1_like"/>
    <property type="match status" value="1"/>
</dbReference>
<feature type="binding site" description="axial binding residue" evidence="12">
    <location>
        <position position="280"/>
    </location>
    <ligand>
        <name>heme b</name>
        <dbReference type="ChEBI" id="CHEBI:60344"/>
        <label>1</label>
    </ligand>
    <ligandPart>
        <name>Fe</name>
        <dbReference type="ChEBI" id="CHEBI:18248"/>
    </ligandPart>
</feature>
<dbReference type="PANTHER" id="PTHR23130">
    <property type="entry name" value="CYTOCHROME B561 AND DOMON DOMAIN-CONTAINING PROTEIN"/>
    <property type="match status" value="1"/>
</dbReference>
<dbReference type="InterPro" id="IPR045265">
    <property type="entry name" value="AIR12_DOMON"/>
</dbReference>
<feature type="transmembrane region" description="Helical" evidence="14">
    <location>
        <begin position="347"/>
        <end position="370"/>
    </location>
</feature>
<evidence type="ECO:0000256" key="14">
    <source>
        <dbReference type="SAM" id="Phobius"/>
    </source>
</evidence>
<feature type="transmembrane region" description="Helical" evidence="14">
    <location>
        <begin position="277"/>
        <end position="300"/>
    </location>
</feature>
<evidence type="ECO:0000256" key="9">
    <source>
        <dbReference type="ARBA" id="ARBA00023136"/>
    </source>
</evidence>
<dbReference type="InterPro" id="IPR017214">
    <property type="entry name" value="UCP037471"/>
</dbReference>
<dbReference type="CDD" id="cd08760">
    <property type="entry name" value="Cyt_b561_FRRS1_like"/>
    <property type="match status" value="1"/>
</dbReference>
<evidence type="ECO:0000256" key="7">
    <source>
        <dbReference type="ARBA" id="ARBA00022982"/>
    </source>
</evidence>
<keyword evidence="12" id="KW-0408">Iron</keyword>
<dbReference type="PROSITE" id="PS50836">
    <property type="entry name" value="DOMON"/>
    <property type="match status" value="1"/>
</dbReference>
<evidence type="ECO:0000256" key="5">
    <source>
        <dbReference type="ARBA" id="ARBA00022723"/>
    </source>
</evidence>
<feature type="signal peptide" evidence="15">
    <location>
        <begin position="1"/>
        <end position="28"/>
    </location>
</feature>
<protein>
    <recommendedName>
        <fullName evidence="11">Cytochrome b561 and DOMON domain-containing protein</fullName>
    </recommendedName>
</protein>
<dbReference type="AlphaFoldDB" id="A0AAN7LWT1"/>
<accession>A0AAN7LWT1</accession>
<keyword evidence="6 15" id="KW-0732">Signal</keyword>
<keyword evidence="2 11" id="KW-0813">Transport</keyword>
<organism evidence="18 19">
    <name type="scientific">Trapa natans</name>
    <name type="common">Water chestnut</name>
    <dbReference type="NCBI Taxonomy" id="22666"/>
    <lineage>
        <taxon>Eukaryota</taxon>
        <taxon>Viridiplantae</taxon>
        <taxon>Streptophyta</taxon>
        <taxon>Embryophyta</taxon>
        <taxon>Tracheophyta</taxon>
        <taxon>Spermatophyta</taxon>
        <taxon>Magnoliopsida</taxon>
        <taxon>eudicotyledons</taxon>
        <taxon>Gunneridae</taxon>
        <taxon>Pentapetalae</taxon>
        <taxon>rosids</taxon>
        <taxon>malvids</taxon>
        <taxon>Myrtales</taxon>
        <taxon>Lythraceae</taxon>
        <taxon>Trapa</taxon>
    </lineage>
</organism>
<dbReference type="InterPro" id="IPR006593">
    <property type="entry name" value="Cyt_b561/ferric_Rdtase_TM"/>
</dbReference>
<dbReference type="FunFam" id="1.20.120.1770:FF:000007">
    <property type="entry name" value="Cytochrome b561 and DOMON domain-containing protein"/>
    <property type="match status" value="1"/>
</dbReference>
<dbReference type="PROSITE" id="PS51257">
    <property type="entry name" value="PROKAR_LIPOPROTEIN"/>
    <property type="match status" value="1"/>
</dbReference>
<dbReference type="GO" id="GO:0016020">
    <property type="term" value="C:membrane"/>
    <property type="evidence" value="ECO:0007669"/>
    <property type="project" value="UniProtKB-SubCell"/>
</dbReference>
<evidence type="ECO:0000256" key="3">
    <source>
        <dbReference type="ARBA" id="ARBA00022617"/>
    </source>
</evidence>
<evidence type="ECO:0000256" key="2">
    <source>
        <dbReference type="ARBA" id="ARBA00022448"/>
    </source>
</evidence>
<evidence type="ECO:0000256" key="1">
    <source>
        <dbReference type="ARBA" id="ARBA00004141"/>
    </source>
</evidence>
<evidence type="ECO:0000259" key="16">
    <source>
        <dbReference type="PROSITE" id="PS50836"/>
    </source>
</evidence>
<evidence type="ECO:0000256" key="13">
    <source>
        <dbReference type="SAM" id="MobiDB-lite"/>
    </source>
</evidence>
<feature type="domain" description="DOMON" evidence="16">
    <location>
        <begin position="53"/>
        <end position="167"/>
    </location>
</feature>
<feature type="region of interest" description="Disordered" evidence="13">
    <location>
        <begin position="379"/>
        <end position="402"/>
    </location>
</feature>
<evidence type="ECO:0000256" key="8">
    <source>
        <dbReference type="ARBA" id="ARBA00022989"/>
    </source>
</evidence>
<evidence type="ECO:0000259" key="17">
    <source>
        <dbReference type="PROSITE" id="PS50939"/>
    </source>
</evidence>
<evidence type="ECO:0000256" key="10">
    <source>
        <dbReference type="ARBA" id="ARBA00053871"/>
    </source>
</evidence>
<keyword evidence="9 11" id="KW-0472">Membrane</keyword>
<keyword evidence="8 14" id="KW-1133">Transmembrane helix</keyword>
<comment type="function">
    <text evidence="10">May act as a catecholamine-responsive trans-membrane electron transporter.</text>
</comment>
<evidence type="ECO:0000256" key="11">
    <source>
        <dbReference type="PIRNR" id="PIRNR037471"/>
    </source>
</evidence>
<dbReference type="Proteomes" id="UP001346149">
    <property type="component" value="Unassembled WGS sequence"/>
</dbReference>
<dbReference type="EMBL" id="JAXQNO010000008">
    <property type="protein sequence ID" value="KAK4792719.1"/>
    <property type="molecule type" value="Genomic_DNA"/>
</dbReference>
<dbReference type="Pfam" id="PF04526">
    <property type="entry name" value="DUF568"/>
    <property type="match status" value="1"/>
</dbReference>
<name>A0AAN7LWT1_TRANT</name>
<feature type="chain" id="PRO_5042860549" description="Cytochrome b561 and DOMON domain-containing protein" evidence="15">
    <location>
        <begin position="29"/>
        <end position="402"/>
    </location>
</feature>
<evidence type="ECO:0000256" key="12">
    <source>
        <dbReference type="PIRSR" id="PIRSR037471-1"/>
    </source>
</evidence>
<feature type="binding site" description="axial binding residue" evidence="12">
    <location>
        <position position="213"/>
    </location>
    <ligand>
        <name>heme b</name>
        <dbReference type="ChEBI" id="CHEBI:60344"/>
        <label>1</label>
    </ligand>
    <ligandPart>
        <name>Fe</name>
        <dbReference type="ChEBI" id="CHEBI:18248"/>
    </ligandPart>
</feature>
<evidence type="ECO:0000313" key="19">
    <source>
        <dbReference type="Proteomes" id="UP001346149"/>
    </source>
</evidence>
<feature type="region of interest" description="Disordered" evidence="13">
    <location>
        <begin position="165"/>
        <end position="184"/>
    </location>
</feature>
<dbReference type="PROSITE" id="PS50939">
    <property type="entry name" value="CYTOCHROME_B561"/>
    <property type="match status" value="1"/>
</dbReference>
<comment type="subcellular location">
    <subcellularLocation>
        <location evidence="1">Membrane</location>
        <topology evidence="1">Multi-pass membrane protein</topology>
    </subcellularLocation>
</comment>
<evidence type="ECO:0000256" key="6">
    <source>
        <dbReference type="ARBA" id="ARBA00022729"/>
    </source>
</evidence>
<dbReference type="Gene3D" id="1.20.120.1770">
    <property type="match status" value="1"/>
</dbReference>
<dbReference type="PIRSF" id="PIRSF037471">
    <property type="entry name" value="UCP037471"/>
    <property type="match status" value="1"/>
</dbReference>
<dbReference type="PANTHER" id="PTHR23130:SF167">
    <property type="entry name" value="CYTOCHROME B561 AND DOMON DOMAIN-CONTAINING PROTEIN"/>
    <property type="match status" value="1"/>
</dbReference>
<sequence length="402" mass="43548">MKKIRSALFYVVLMLLSCLPLFFTVASSQTQTCKSYTFSNNRAYSDCVDLPVLSSFLHWNYSQSAGSADIAFRKTGSSNSRWVSWAINPKSRGMIGCQALVAYFDSAGGIRAYTSSITSYDTTMLESSLSFGTSNISATFASGEWTIFAKLQLGSGMTTVNQVWQEGPMNSGNPGTHSTSGANGRSRATLNFANATAPLGSGGGSSSTSKNVHGMLNAVSWGILMPLGVIFARYVKVFEGADPAWFYMHVTCQTSAYILGVSGWATGLRLGDGGGETGYHGALGAILFIGGTLQVFALLLRPKKDHKYRLFWNIYHHSIGYTTIILSIVNVFKGLDILDPSQVWKTAYTVIIIVLGSVALLLEIVTWYIVIKRRRSQRHQPKYPPSNGGAVGYSTGQSHYGV</sequence>
<reference evidence="18 19" key="1">
    <citation type="journal article" date="2023" name="Hortic Res">
        <title>Pangenome of water caltrop reveals structural variations and asymmetric subgenome divergence after allopolyploidization.</title>
        <authorList>
            <person name="Zhang X."/>
            <person name="Chen Y."/>
            <person name="Wang L."/>
            <person name="Yuan Y."/>
            <person name="Fang M."/>
            <person name="Shi L."/>
            <person name="Lu R."/>
            <person name="Comes H.P."/>
            <person name="Ma Y."/>
            <person name="Chen Y."/>
            <person name="Huang G."/>
            <person name="Zhou Y."/>
            <person name="Zheng Z."/>
            <person name="Qiu Y."/>
        </authorList>
    </citation>
    <scope>NUCLEOTIDE SEQUENCE [LARGE SCALE GENOMIC DNA]</scope>
    <source>
        <strain evidence="18">F231</strain>
    </source>
</reference>
<keyword evidence="5 12" id="KW-0479">Metal-binding</keyword>
<gene>
    <name evidence="18" type="ORF">SAY86_023154</name>
</gene>
<comment type="caution">
    <text evidence="18">The sequence shown here is derived from an EMBL/GenBank/DDBJ whole genome shotgun (WGS) entry which is preliminary data.</text>
</comment>
<feature type="transmembrane region" description="Helical" evidence="14">
    <location>
        <begin position="312"/>
        <end position="332"/>
    </location>
</feature>
<dbReference type="SMART" id="SM00665">
    <property type="entry name" value="B561"/>
    <property type="match status" value="1"/>
</dbReference>
<feature type="binding site" description="axial binding residue" evidence="12">
    <location>
        <position position="316"/>
    </location>
    <ligand>
        <name>heme b</name>
        <dbReference type="ChEBI" id="CHEBI:60344"/>
        <label>1</label>
    </ligand>
    <ligandPart>
        <name>Fe</name>
        <dbReference type="ChEBI" id="CHEBI:18248"/>
    </ligandPart>
</feature>